<dbReference type="eggNOG" id="KOG1192">
    <property type="taxonomic scope" value="Eukaryota"/>
</dbReference>
<dbReference type="GO" id="GO:0080043">
    <property type="term" value="F:quercetin 3-O-glucosyltransferase activity"/>
    <property type="evidence" value="ECO:0000318"/>
    <property type="project" value="GO_Central"/>
</dbReference>
<dbReference type="PROSITE" id="PS00375">
    <property type="entry name" value="UDPGT"/>
    <property type="match status" value="1"/>
</dbReference>
<dbReference type="Gene3D" id="3.40.50.2000">
    <property type="entry name" value="Glycogen Phosphorylase B"/>
    <property type="match status" value="2"/>
</dbReference>
<reference evidence="5" key="1">
    <citation type="journal article" date="2013" name="Science">
        <title>The Amborella genome and the evolution of flowering plants.</title>
        <authorList>
            <consortium name="Amborella Genome Project"/>
        </authorList>
    </citation>
    <scope>NUCLEOTIDE SEQUENCE [LARGE SCALE GENOMIC DNA]</scope>
</reference>
<dbReference type="Gramene" id="ERN11997">
    <property type="protein sequence ID" value="ERN11997"/>
    <property type="gene ID" value="AMTR_s00165p00031520"/>
</dbReference>
<dbReference type="PANTHER" id="PTHR11926">
    <property type="entry name" value="GLUCOSYL/GLUCURONOSYL TRANSFERASES"/>
    <property type="match status" value="1"/>
</dbReference>
<protein>
    <submittedName>
        <fullName evidence="4">Uncharacterized protein</fullName>
    </submittedName>
</protein>
<sequence>MDQLVTGIPGMEGLLRLRDLPSYCQVRDLLNPGLQQMQVVTRYSAKAHTLILNTFEALEGPILAEIRKHCKTTRAIGPLNAMLQARAPDAPPLLPSTSLWLEDHSCLTWLDSHAPNSVLYVSFGSYVVMSRGQLIEFCYGIINSRKPFLWVIRPDLLAGDEMVLPEELTVEAKARGRFVEWAPQKQVLQHPAVAGFLTHSGWNSTLESLVAEVPMLCWPFFVDQQINSRFVERVWGMGLDMKDTCERVVIEHLVSELVESEGLRTATRAMAEKARQSVDPSGSSYLEFEELVNDIRAMSTCAI</sequence>
<organism evidence="4 5">
    <name type="scientific">Amborella trichopoda</name>
    <dbReference type="NCBI Taxonomy" id="13333"/>
    <lineage>
        <taxon>Eukaryota</taxon>
        <taxon>Viridiplantae</taxon>
        <taxon>Streptophyta</taxon>
        <taxon>Embryophyta</taxon>
        <taxon>Tracheophyta</taxon>
        <taxon>Spermatophyta</taxon>
        <taxon>Magnoliopsida</taxon>
        <taxon>Amborellales</taxon>
        <taxon>Amborellaceae</taxon>
        <taxon>Amborella</taxon>
    </lineage>
</organism>
<dbReference type="GO" id="GO:0080044">
    <property type="term" value="F:quercetin 7-O-glucosyltransferase activity"/>
    <property type="evidence" value="ECO:0000318"/>
    <property type="project" value="GO_Central"/>
</dbReference>
<keyword evidence="5" id="KW-1185">Reference proteome</keyword>
<comment type="similarity">
    <text evidence="1 3">Belongs to the UDP-glycosyltransferase family.</text>
</comment>
<dbReference type="InterPro" id="IPR002213">
    <property type="entry name" value="UDP_glucos_trans"/>
</dbReference>
<dbReference type="OMA" id="QLIEFCY"/>
<proteinExistence type="inferred from homology"/>
<evidence type="ECO:0000256" key="2">
    <source>
        <dbReference type="ARBA" id="ARBA00022679"/>
    </source>
</evidence>
<dbReference type="Proteomes" id="UP000017836">
    <property type="component" value="Unassembled WGS sequence"/>
</dbReference>
<dbReference type="AlphaFoldDB" id="W1PPN2"/>
<dbReference type="Pfam" id="PF00201">
    <property type="entry name" value="UDPGT"/>
    <property type="match status" value="1"/>
</dbReference>
<evidence type="ECO:0000313" key="4">
    <source>
        <dbReference type="EMBL" id="ERN11997.1"/>
    </source>
</evidence>
<accession>W1PPN2</accession>
<dbReference type="EMBL" id="KI392640">
    <property type="protein sequence ID" value="ERN11997.1"/>
    <property type="molecule type" value="Genomic_DNA"/>
</dbReference>
<evidence type="ECO:0000313" key="5">
    <source>
        <dbReference type="Proteomes" id="UP000017836"/>
    </source>
</evidence>
<gene>
    <name evidence="4" type="ORF">AMTR_s00165p00031520</name>
</gene>
<dbReference type="FunFam" id="3.40.50.2000:FF:000040">
    <property type="entry name" value="UDP-glycosyltransferase 76C1"/>
    <property type="match status" value="1"/>
</dbReference>
<dbReference type="InterPro" id="IPR035595">
    <property type="entry name" value="UDP_glycos_trans_CS"/>
</dbReference>
<keyword evidence="3" id="KW-0328">Glycosyltransferase</keyword>
<evidence type="ECO:0000256" key="1">
    <source>
        <dbReference type="ARBA" id="ARBA00009995"/>
    </source>
</evidence>
<dbReference type="CDD" id="cd03784">
    <property type="entry name" value="GT1_Gtf-like"/>
    <property type="match status" value="1"/>
</dbReference>
<name>W1PPN2_AMBTC</name>
<keyword evidence="2 3" id="KW-0808">Transferase</keyword>
<dbReference type="HOGENOM" id="CLU_001724_1_0_1"/>
<dbReference type="GO" id="GO:0005737">
    <property type="term" value="C:cytoplasm"/>
    <property type="evidence" value="ECO:0000318"/>
    <property type="project" value="GO_Central"/>
</dbReference>
<dbReference type="PANTHER" id="PTHR11926:SF1392">
    <property type="entry name" value="GLYCOSYLTRANSFERASE"/>
    <property type="match status" value="1"/>
</dbReference>
<dbReference type="SUPFAM" id="SSF53756">
    <property type="entry name" value="UDP-Glycosyltransferase/glycogen phosphorylase"/>
    <property type="match status" value="1"/>
</dbReference>
<evidence type="ECO:0000256" key="3">
    <source>
        <dbReference type="RuleBase" id="RU003718"/>
    </source>
</evidence>